<evidence type="ECO:0000313" key="12">
    <source>
        <dbReference type="Proteomes" id="UP001165306"/>
    </source>
</evidence>
<dbReference type="Gene3D" id="2.10.109.10">
    <property type="entry name" value="Umud Fragment, subunit A"/>
    <property type="match status" value="1"/>
</dbReference>
<evidence type="ECO:0000256" key="5">
    <source>
        <dbReference type="ARBA" id="ARBA00022670"/>
    </source>
</evidence>
<evidence type="ECO:0000259" key="10">
    <source>
        <dbReference type="Pfam" id="PF10502"/>
    </source>
</evidence>
<evidence type="ECO:0000256" key="1">
    <source>
        <dbReference type="ARBA" id="ARBA00000677"/>
    </source>
</evidence>
<dbReference type="Pfam" id="PF10502">
    <property type="entry name" value="Peptidase_S26"/>
    <property type="match status" value="1"/>
</dbReference>
<dbReference type="InterPro" id="IPR019758">
    <property type="entry name" value="Pept_S26A_signal_pept_1_CS"/>
</dbReference>
<evidence type="ECO:0000256" key="3">
    <source>
        <dbReference type="ARBA" id="ARBA00013208"/>
    </source>
</evidence>
<dbReference type="InterPro" id="IPR036286">
    <property type="entry name" value="LexA/Signal_pep-like_sf"/>
</dbReference>
<dbReference type="InterPro" id="IPR019757">
    <property type="entry name" value="Pept_S26A_signal_pept_1_Lys-AS"/>
</dbReference>
<dbReference type="GO" id="GO:0006465">
    <property type="term" value="P:signal peptide processing"/>
    <property type="evidence" value="ECO:0007669"/>
    <property type="project" value="InterPro"/>
</dbReference>
<keyword evidence="8" id="KW-1133">Transmembrane helix</keyword>
<dbReference type="Proteomes" id="UP001165306">
    <property type="component" value="Unassembled WGS sequence"/>
</dbReference>
<dbReference type="GO" id="GO:0004252">
    <property type="term" value="F:serine-type endopeptidase activity"/>
    <property type="evidence" value="ECO:0007669"/>
    <property type="project" value="InterPro"/>
</dbReference>
<name>A0AA41WHW8_9BACT</name>
<dbReference type="PROSITE" id="PS00501">
    <property type="entry name" value="SPASE_I_1"/>
    <property type="match status" value="1"/>
</dbReference>
<comment type="catalytic activity">
    <reaction evidence="1 8">
        <text>Cleavage of hydrophobic, N-terminal signal or leader sequences from secreted and periplasmic proteins.</text>
        <dbReference type="EC" id="3.4.21.89"/>
    </reaction>
</comment>
<gene>
    <name evidence="11" type="primary">lepB</name>
    <name evidence="11" type="ORF">NET02_14530</name>
</gene>
<keyword evidence="8" id="KW-0812">Transmembrane</keyword>
<dbReference type="EMBL" id="JAMSLR010000014">
    <property type="protein sequence ID" value="MCM8750365.1"/>
    <property type="molecule type" value="Genomic_DNA"/>
</dbReference>
<dbReference type="InterPro" id="IPR019756">
    <property type="entry name" value="Pept_S26A_signal_pept_1_Ser-AS"/>
</dbReference>
<dbReference type="PANTHER" id="PTHR43390:SF1">
    <property type="entry name" value="CHLOROPLAST PROCESSING PEPTIDASE"/>
    <property type="match status" value="1"/>
</dbReference>
<dbReference type="PANTHER" id="PTHR43390">
    <property type="entry name" value="SIGNAL PEPTIDASE I"/>
    <property type="match status" value="1"/>
</dbReference>
<evidence type="ECO:0000256" key="8">
    <source>
        <dbReference type="RuleBase" id="RU003993"/>
    </source>
</evidence>
<evidence type="ECO:0000256" key="7">
    <source>
        <dbReference type="PIRSR" id="PIRSR600223-1"/>
    </source>
</evidence>
<dbReference type="EC" id="3.4.21.89" evidence="3 8"/>
<reference evidence="11" key="1">
    <citation type="submission" date="2022-06" db="EMBL/GenBank/DDBJ databases">
        <title>CFH 74404 Thermomicrobiaceae sp.</title>
        <authorList>
            <person name="Ming H."/>
            <person name="Li W.-J."/>
            <person name="Zhao Z."/>
        </authorList>
    </citation>
    <scope>NUCLEOTIDE SEQUENCE</scope>
    <source>
        <strain evidence="11">CFH 74404</strain>
    </source>
</reference>
<feature type="active site" evidence="7">
    <location>
        <position position="56"/>
    </location>
</feature>
<evidence type="ECO:0000256" key="6">
    <source>
        <dbReference type="ARBA" id="ARBA00022801"/>
    </source>
</evidence>
<proteinExistence type="inferred from homology"/>
<evidence type="ECO:0000256" key="2">
    <source>
        <dbReference type="ARBA" id="ARBA00009370"/>
    </source>
</evidence>
<dbReference type="PROSITE" id="PS00760">
    <property type="entry name" value="SPASE_I_2"/>
    <property type="match status" value="1"/>
</dbReference>
<keyword evidence="6 8" id="KW-0378">Hydrolase</keyword>
<organism evidence="11 12">
    <name type="scientific">Thermalbibacter longus</name>
    <dbReference type="NCBI Taxonomy" id="2951981"/>
    <lineage>
        <taxon>Bacteria</taxon>
        <taxon>Pseudomonadati</taxon>
        <taxon>Thermomicrobiota</taxon>
        <taxon>Thermomicrobia</taxon>
        <taxon>Thermomicrobiales</taxon>
        <taxon>Thermomicrobiaceae</taxon>
        <taxon>Thermalbibacter</taxon>
    </lineage>
</organism>
<dbReference type="AlphaFoldDB" id="A0AA41WHW8"/>
<sequence length="223" mass="24711">MIRRQHDATAEGAAAAQQASGRRSALWDIAETLLLALILFIAIRGVVLNYRVDGSSMEPTLHNGEMLIVNRRAYMHVRLAPLVGWIPGVNVEEDAVWYPFGPPKRGDIVVFQPPGNSAEPYVKRIIALPGEHVAIRNGAVYINGQRLIEPYLSEPTLWRGMTLDHEYVVEPGHVFVMGDNRNNSSDSRVFGAVPLASIVGKAWVTYWPPDEVQVLSTPAYAFQ</sequence>
<comment type="caution">
    <text evidence="11">The sequence shown here is derived from an EMBL/GenBank/DDBJ whole genome shotgun (WGS) entry which is preliminary data.</text>
</comment>
<keyword evidence="5 8" id="KW-0645">Protease</keyword>
<dbReference type="CDD" id="cd06530">
    <property type="entry name" value="S26_SPase_I"/>
    <property type="match status" value="1"/>
</dbReference>
<dbReference type="RefSeq" id="WP_284058154.1">
    <property type="nucleotide sequence ID" value="NZ_JAMSLR010000014.1"/>
</dbReference>
<dbReference type="PRINTS" id="PR00727">
    <property type="entry name" value="LEADERPTASE"/>
</dbReference>
<evidence type="ECO:0000313" key="11">
    <source>
        <dbReference type="EMBL" id="MCM8750365.1"/>
    </source>
</evidence>
<feature type="active site" evidence="7">
    <location>
        <position position="123"/>
    </location>
</feature>
<dbReference type="InterPro" id="IPR000223">
    <property type="entry name" value="Pept_S26A_signal_pept_1"/>
</dbReference>
<feature type="transmembrane region" description="Helical" evidence="8">
    <location>
        <begin position="29"/>
        <end position="47"/>
    </location>
</feature>
<dbReference type="NCBIfam" id="TIGR02227">
    <property type="entry name" value="sigpep_I_bact"/>
    <property type="match status" value="1"/>
</dbReference>
<dbReference type="GO" id="GO:0016020">
    <property type="term" value="C:membrane"/>
    <property type="evidence" value="ECO:0007669"/>
    <property type="project" value="UniProtKB-SubCell"/>
</dbReference>
<evidence type="ECO:0000256" key="9">
    <source>
        <dbReference type="RuleBase" id="RU362042"/>
    </source>
</evidence>
<comment type="subcellular location">
    <subcellularLocation>
        <location evidence="9">Membrane</location>
        <topology evidence="9">Single-pass type II membrane protein</topology>
    </subcellularLocation>
</comment>
<dbReference type="GO" id="GO:0009003">
    <property type="term" value="F:signal peptidase activity"/>
    <property type="evidence" value="ECO:0007669"/>
    <property type="project" value="UniProtKB-EC"/>
</dbReference>
<keyword evidence="12" id="KW-1185">Reference proteome</keyword>
<dbReference type="PROSITE" id="PS00761">
    <property type="entry name" value="SPASE_I_3"/>
    <property type="match status" value="1"/>
</dbReference>
<dbReference type="InterPro" id="IPR019533">
    <property type="entry name" value="Peptidase_S26"/>
</dbReference>
<comment type="similarity">
    <text evidence="2 9">Belongs to the peptidase S26 family.</text>
</comment>
<protein>
    <recommendedName>
        <fullName evidence="4 8">Signal peptidase I</fullName>
        <ecNumber evidence="3 8">3.4.21.89</ecNumber>
    </recommendedName>
</protein>
<evidence type="ECO:0000256" key="4">
    <source>
        <dbReference type="ARBA" id="ARBA00019232"/>
    </source>
</evidence>
<dbReference type="SUPFAM" id="SSF51306">
    <property type="entry name" value="LexA/Signal peptidase"/>
    <property type="match status" value="1"/>
</dbReference>
<accession>A0AA41WHW8</accession>
<keyword evidence="8" id="KW-0472">Membrane</keyword>
<feature type="domain" description="Peptidase S26" evidence="10">
    <location>
        <begin position="28"/>
        <end position="207"/>
    </location>
</feature>